<dbReference type="AlphaFoldDB" id="A0A1I5ZX81"/>
<dbReference type="OrthoDB" id="9807977at2"/>
<keyword evidence="2" id="KW-1003">Cell membrane</keyword>
<evidence type="ECO:0000256" key="2">
    <source>
        <dbReference type="ARBA" id="ARBA00022475"/>
    </source>
</evidence>
<proteinExistence type="predicted"/>
<evidence type="ECO:0000256" key="5">
    <source>
        <dbReference type="ARBA" id="ARBA00023136"/>
    </source>
</evidence>
<dbReference type="STRING" id="1227077.SAMN04515668_3279"/>
<protein>
    <submittedName>
        <fullName evidence="7">Lipopolysaccharide export system permease protein</fullName>
    </submittedName>
</protein>
<evidence type="ECO:0000256" key="3">
    <source>
        <dbReference type="ARBA" id="ARBA00022692"/>
    </source>
</evidence>
<dbReference type="Proteomes" id="UP000199029">
    <property type="component" value="Unassembled WGS sequence"/>
</dbReference>
<evidence type="ECO:0000256" key="6">
    <source>
        <dbReference type="SAM" id="Phobius"/>
    </source>
</evidence>
<feature type="transmembrane region" description="Helical" evidence="6">
    <location>
        <begin position="278"/>
        <end position="296"/>
    </location>
</feature>
<feature type="transmembrane region" description="Helical" evidence="6">
    <location>
        <begin position="303"/>
        <end position="324"/>
    </location>
</feature>
<dbReference type="PANTHER" id="PTHR33529:SF8">
    <property type="entry name" value="PERMEASE, YJGP_YJGQ FAMILY"/>
    <property type="match status" value="1"/>
</dbReference>
<sequence>MNILDKYIIKKFLAAFFFSVVILVSVICVIDFTEKNDDFIQHNLGMSQIIFGYYVYLFPYFANLLSPITIFIAVVFVTAQLAARTEIVAILASGVSFKRLMLPYAAGGAVVGLLIFGLIGWVLPIGNKSRVAFERAYIKLPYRFQGRNVHIKIGPKHYVYMESYDNINNIGFHFALETVDGTVLRRRLTADAINWDSTKQVWRMSPQLIRSFHGPQDERLETVPARDTTLNLFPKDFASTYRLAETLTLPELNDYINTKIERGADDTQLYLSEKYERYSYPFAIVILTLIGVILSARKSRAGVGGQIALGFVLAFVFIIFVMLSRNLAQVGSLDPFIAAWVPSMVFTGIGLALYRFVPK</sequence>
<dbReference type="GO" id="GO:0015920">
    <property type="term" value="P:lipopolysaccharide transport"/>
    <property type="evidence" value="ECO:0007669"/>
    <property type="project" value="TreeGrafter"/>
</dbReference>
<feature type="transmembrane region" description="Helical" evidence="6">
    <location>
        <begin position="53"/>
        <end position="79"/>
    </location>
</feature>
<dbReference type="RefSeq" id="WP_092675855.1">
    <property type="nucleotide sequence ID" value="NZ_FOXS01000004.1"/>
</dbReference>
<keyword evidence="4 6" id="KW-1133">Transmembrane helix</keyword>
<feature type="transmembrane region" description="Helical" evidence="6">
    <location>
        <begin position="336"/>
        <end position="357"/>
    </location>
</feature>
<feature type="transmembrane region" description="Helical" evidence="6">
    <location>
        <begin position="12"/>
        <end position="33"/>
    </location>
</feature>
<evidence type="ECO:0000313" key="7">
    <source>
        <dbReference type="EMBL" id="SFQ61002.1"/>
    </source>
</evidence>
<dbReference type="GO" id="GO:0043190">
    <property type="term" value="C:ATP-binding cassette (ABC) transporter complex"/>
    <property type="evidence" value="ECO:0007669"/>
    <property type="project" value="TreeGrafter"/>
</dbReference>
<evidence type="ECO:0000313" key="8">
    <source>
        <dbReference type="Proteomes" id="UP000199029"/>
    </source>
</evidence>
<dbReference type="InterPro" id="IPR005495">
    <property type="entry name" value="LptG/LptF_permease"/>
</dbReference>
<dbReference type="Pfam" id="PF03739">
    <property type="entry name" value="LptF_LptG"/>
    <property type="match status" value="1"/>
</dbReference>
<organism evidence="7 8">
    <name type="scientific">Hymenobacter arizonensis</name>
    <name type="common">Siccationidurans arizonensis</name>
    <dbReference type="NCBI Taxonomy" id="1227077"/>
    <lineage>
        <taxon>Bacteria</taxon>
        <taxon>Pseudomonadati</taxon>
        <taxon>Bacteroidota</taxon>
        <taxon>Cytophagia</taxon>
        <taxon>Cytophagales</taxon>
        <taxon>Hymenobacteraceae</taxon>
        <taxon>Hymenobacter</taxon>
    </lineage>
</organism>
<dbReference type="EMBL" id="FOXS01000004">
    <property type="protein sequence ID" value="SFQ61002.1"/>
    <property type="molecule type" value="Genomic_DNA"/>
</dbReference>
<keyword evidence="5 6" id="KW-0472">Membrane</keyword>
<accession>A0A1I5ZX81</accession>
<evidence type="ECO:0000256" key="4">
    <source>
        <dbReference type="ARBA" id="ARBA00022989"/>
    </source>
</evidence>
<comment type="subcellular location">
    <subcellularLocation>
        <location evidence="1">Cell membrane</location>
        <topology evidence="1">Multi-pass membrane protein</topology>
    </subcellularLocation>
</comment>
<feature type="transmembrane region" description="Helical" evidence="6">
    <location>
        <begin position="100"/>
        <end position="123"/>
    </location>
</feature>
<gene>
    <name evidence="7" type="ORF">SAMN04515668_3279</name>
</gene>
<reference evidence="8" key="1">
    <citation type="submission" date="2016-10" db="EMBL/GenBank/DDBJ databases">
        <authorList>
            <person name="Varghese N."/>
            <person name="Submissions S."/>
        </authorList>
    </citation>
    <scope>NUCLEOTIDE SEQUENCE [LARGE SCALE GENOMIC DNA]</scope>
    <source>
        <strain evidence="8">OR362-8,ATCC BAA-1266,JCM 13504</strain>
    </source>
</reference>
<keyword evidence="8" id="KW-1185">Reference proteome</keyword>
<evidence type="ECO:0000256" key="1">
    <source>
        <dbReference type="ARBA" id="ARBA00004651"/>
    </source>
</evidence>
<dbReference type="PANTHER" id="PTHR33529">
    <property type="entry name" value="SLR0882 PROTEIN-RELATED"/>
    <property type="match status" value="1"/>
</dbReference>
<name>A0A1I5ZX81_HYMAR</name>
<keyword evidence="3 6" id="KW-0812">Transmembrane</keyword>